<dbReference type="PANTHER" id="PTHR37299:SF1">
    <property type="entry name" value="STAGE 0 SPORULATION PROTEIN A HOMOLOG"/>
    <property type="match status" value="1"/>
</dbReference>
<evidence type="ECO:0000313" key="5">
    <source>
        <dbReference type="Proteomes" id="UP000182124"/>
    </source>
</evidence>
<dbReference type="RefSeq" id="WP_035654161.1">
    <property type="nucleotide sequence ID" value="NZ_CBCSBQ010000004.1"/>
</dbReference>
<dbReference type="Pfam" id="PF04397">
    <property type="entry name" value="LytTR"/>
    <property type="match status" value="1"/>
</dbReference>
<proteinExistence type="predicted"/>
<evidence type="ECO:0000256" key="1">
    <source>
        <dbReference type="PROSITE-ProRule" id="PRU00169"/>
    </source>
</evidence>
<feature type="domain" description="Response regulatory" evidence="2">
    <location>
        <begin position="6"/>
        <end position="121"/>
    </location>
</feature>
<dbReference type="Gene3D" id="2.40.50.1020">
    <property type="entry name" value="LytTr DNA-binding domain"/>
    <property type="match status" value="1"/>
</dbReference>
<dbReference type="eggNOG" id="COG3279">
    <property type="taxonomic scope" value="Bacteria"/>
</dbReference>
<dbReference type="Proteomes" id="UP000182124">
    <property type="component" value="Unassembled WGS sequence"/>
</dbReference>
<name>A0A1G4W1W4_9FLAO</name>
<dbReference type="SMART" id="SM00448">
    <property type="entry name" value="REC"/>
    <property type="match status" value="1"/>
</dbReference>
<dbReference type="Pfam" id="PF00072">
    <property type="entry name" value="Response_reg"/>
    <property type="match status" value="1"/>
</dbReference>
<evidence type="ECO:0000313" key="4">
    <source>
        <dbReference type="EMBL" id="SCX15391.1"/>
    </source>
</evidence>
<dbReference type="PROSITE" id="PS50110">
    <property type="entry name" value="RESPONSE_REGULATORY"/>
    <property type="match status" value="1"/>
</dbReference>
<evidence type="ECO:0000259" key="3">
    <source>
        <dbReference type="PROSITE" id="PS50930"/>
    </source>
</evidence>
<dbReference type="Gene3D" id="3.40.50.2300">
    <property type="match status" value="1"/>
</dbReference>
<feature type="domain" description="HTH LytTR-type" evidence="3">
    <location>
        <begin position="138"/>
        <end position="235"/>
    </location>
</feature>
<dbReference type="PROSITE" id="PS50930">
    <property type="entry name" value="HTH_LYTTR"/>
    <property type="match status" value="1"/>
</dbReference>
<organism evidence="4 5">
    <name type="scientific">Flavobacterium saliperosum</name>
    <dbReference type="NCBI Taxonomy" id="329186"/>
    <lineage>
        <taxon>Bacteria</taxon>
        <taxon>Pseudomonadati</taxon>
        <taxon>Bacteroidota</taxon>
        <taxon>Flavobacteriia</taxon>
        <taxon>Flavobacteriales</taxon>
        <taxon>Flavobacteriaceae</taxon>
        <taxon>Flavobacterium</taxon>
    </lineage>
</organism>
<dbReference type="GO" id="GO:0000156">
    <property type="term" value="F:phosphorelay response regulator activity"/>
    <property type="evidence" value="ECO:0007669"/>
    <property type="project" value="InterPro"/>
</dbReference>
<protein>
    <submittedName>
        <fullName evidence="4">Two component transcriptional regulator, LytTR family</fullName>
    </submittedName>
</protein>
<dbReference type="SMART" id="SM00850">
    <property type="entry name" value="LytTR"/>
    <property type="match status" value="1"/>
</dbReference>
<accession>A0A1G4W1W4</accession>
<evidence type="ECO:0000259" key="2">
    <source>
        <dbReference type="PROSITE" id="PS50110"/>
    </source>
</evidence>
<dbReference type="InterPro" id="IPR001789">
    <property type="entry name" value="Sig_transdc_resp-reg_receiver"/>
</dbReference>
<dbReference type="SUPFAM" id="SSF52172">
    <property type="entry name" value="CheY-like"/>
    <property type="match status" value="1"/>
</dbReference>
<dbReference type="InterPro" id="IPR007492">
    <property type="entry name" value="LytTR_DNA-bd_dom"/>
</dbReference>
<keyword evidence="1" id="KW-0597">Phosphoprotein</keyword>
<dbReference type="InterPro" id="IPR046947">
    <property type="entry name" value="LytR-like"/>
</dbReference>
<sequence>MNHPLNILVVEDEYITQKTISVLLTEMGYNVIGTAMNANEAIEILNENNVEFALLDITIQGEKDGIWLANYITEKYTIPHVFLTAYSDDITIKNAIATNPYGYLIKPFQKADLFSSIEIALLNFNKQNTNAKTESDFIYIKHHEVFEKVTLDSIVYVESQKNYLLIITDEKEYRFRCTITEFITKLPDNFIKTHKGFIVNKEKIQGFNANFITIGTIKIPISKTHKEEVLQLLNNSKIKT</sequence>
<dbReference type="CDD" id="cd17534">
    <property type="entry name" value="REC_DC-like"/>
    <property type="match status" value="1"/>
</dbReference>
<dbReference type="AlphaFoldDB" id="A0A1G4W1W4"/>
<gene>
    <name evidence="4" type="ORF">SAMN02927925_02239</name>
</gene>
<dbReference type="GO" id="GO:0003677">
    <property type="term" value="F:DNA binding"/>
    <property type="evidence" value="ECO:0007669"/>
    <property type="project" value="InterPro"/>
</dbReference>
<dbReference type="PANTHER" id="PTHR37299">
    <property type="entry name" value="TRANSCRIPTIONAL REGULATOR-RELATED"/>
    <property type="match status" value="1"/>
</dbReference>
<feature type="modified residue" description="4-aspartylphosphate" evidence="1">
    <location>
        <position position="56"/>
    </location>
</feature>
<dbReference type="STRING" id="329186.SAMN02927925_02239"/>
<dbReference type="InterPro" id="IPR011006">
    <property type="entry name" value="CheY-like_superfamily"/>
</dbReference>
<reference evidence="4 5" key="1">
    <citation type="submission" date="2016-10" db="EMBL/GenBank/DDBJ databases">
        <authorList>
            <person name="de Groot N.N."/>
        </authorList>
    </citation>
    <scope>NUCLEOTIDE SEQUENCE [LARGE SCALE GENOMIC DNA]</scope>
    <source>
        <strain evidence="4 5">CGMCC 1.3801</strain>
    </source>
</reference>
<dbReference type="EMBL" id="FMTY01000005">
    <property type="protein sequence ID" value="SCX15391.1"/>
    <property type="molecule type" value="Genomic_DNA"/>
</dbReference>